<evidence type="ECO:0000313" key="2">
    <source>
        <dbReference type="Proteomes" id="UP000265520"/>
    </source>
</evidence>
<dbReference type="AlphaFoldDB" id="A0A392R3D0"/>
<feature type="non-terminal residue" evidence="1">
    <location>
        <position position="1"/>
    </location>
</feature>
<organism evidence="1 2">
    <name type="scientific">Trifolium medium</name>
    <dbReference type="NCBI Taxonomy" id="97028"/>
    <lineage>
        <taxon>Eukaryota</taxon>
        <taxon>Viridiplantae</taxon>
        <taxon>Streptophyta</taxon>
        <taxon>Embryophyta</taxon>
        <taxon>Tracheophyta</taxon>
        <taxon>Spermatophyta</taxon>
        <taxon>Magnoliopsida</taxon>
        <taxon>eudicotyledons</taxon>
        <taxon>Gunneridae</taxon>
        <taxon>Pentapetalae</taxon>
        <taxon>rosids</taxon>
        <taxon>fabids</taxon>
        <taxon>Fabales</taxon>
        <taxon>Fabaceae</taxon>
        <taxon>Papilionoideae</taxon>
        <taxon>50 kb inversion clade</taxon>
        <taxon>NPAAA clade</taxon>
        <taxon>Hologalegina</taxon>
        <taxon>IRL clade</taxon>
        <taxon>Trifolieae</taxon>
        <taxon>Trifolium</taxon>
    </lineage>
</organism>
<reference evidence="1 2" key="1">
    <citation type="journal article" date="2018" name="Front. Plant Sci.">
        <title>Red Clover (Trifolium pratense) and Zigzag Clover (T. medium) - A Picture of Genomic Similarities and Differences.</title>
        <authorList>
            <person name="Dluhosova J."/>
            <person name="Istvanek J."/>
            <person name="Nedelnik J."/>
            <person name="Repkova J."/>
        </authorList>
    </citation>
    <scope>NUCLEOTIDE SEQUENCE [LARGE SCALE GENOMIC DNA]</scope>
    <source>
        <strain evidence="2">cv. 10/8</strain>
        <tissue evidence="1">Leaf</tissue>
    </source>
</reference>
<evidence type="ECO:0000313" key="1">
    <source>
        <dbReference type="EMBL" id="MCI30065.1"/>
    </source>
</evidence>
<sequence length="100" mass="11063">ATLDNDYKGKKQVGEIEQLGKIEDGRIRSTQVSGLSSIKELKIGGAAQRTDNSKGKEQDGEIIGVVYPLHCNHFLSMNVRIYPSFLLKRGAITHRFGVFS</sequence>
<keyword evidence="2" id="KW-1185">Reference proteome</keyword>
<dbReference type="Proteomes" id="UP000265520">
    <property type="component" value="Unassembled WGS sequence"/>
</dbReference>
<proteinExistence type="predicted"/>
<protein>
    <submittedName>
        <fullName evidence="1">Uncharacterized protein</fullName>
    </submittedName>
</protein>
<dbReference type="EMBL" id="LXQA010176787">
    <property type="protein sequence ID" value="MCI30065.1"/>
    <property type="molecule type" value="Genomic_DNA"/>
</dbReference>
<comment type="caution">
    <text evidence="1">The sequence shown here is derived from an EMBL/GenBank/DDBJ whole genome shotgun (WGS) entry which is preliminary data.</text>
</comment>
<name>A0A392R3D0_9FABA</name>
<accession>A0A392R3D0</accession>